<organism evidence="1 2">
    <name type="scientific">Mycolicibacterium celeriflavum</name>
    <name type="common">Mycobacterium celeriflavum</name>
    <dbReference type="NCBI Taxonomy" id="1249101"/>
    <lineage>
        <taxon>Bacteria</taxon>
        <taxon>Bacillati</taxon>
        <taxon>Actinomycetota</taxon>
        <taxon>Actinomycetes</taxon>
        <taxon>Mycobacteriales</taxon>
        <taxon>Mycobacteriaceae</taxon>
        <taxon>Mycolicibacterium</taxon>
    </lineage>
</organism>
<reference evidence="1 2" key="1">
    <citation type="journal article" date="2019" name="Emerg. Microbes Infect.">
        <title>Comprehensive subspecies identification of 175 nontuberculous mycobacteria species based on 7547 genomic profiles.</title>
        <authorList>
            <person name="Matsumoto Y."/>
            <person name="Kinjo T."/>
            <person name="Motooka D."/>
            <person name="Nabeya D."/>
            <person name="Jung N."/>
            <person name="Uechi K."/>
            <person name="Horii T."/>
            <person name="Iida T."/>
            <person name="Fujita J."/>
            <person name="Nakamura S."/>
        </authorList>
    </citation>
    <scope>NUCLEOTIDE SEQUENCE [LARGE SCALE GENOMIC DNA]</scope>
    <source>
        <strain evidence="1 2">JCM 18439</strain>
    </source>
</reference>
<dbReference type="EMBL" id="AP022591">
    <property type="protein sequence ID" value="BBY42094.1"/>
    <property type="molecule type" value="Genomic_DNA"/>
</dbReference>
<keyword evidence="2" id="KW-1185">Reference proteome</keyword>
<proteinExistence type="predicted"/>
<dbReference type="KEGG" id="mcee:MCEL_03890"/>
<accession>A0A7I7RC38</accession>
<dbReference type="Proteomes" id="UP000466431">
    <property type="component" value="Chromosome"/>
</dbReference>
<sequence>MSSQPILSRPVAQFAADRLTRGSGTIETGDRREHGREWEFSTDFAAVSAQARGRVTTPPRI</sequence>
<protein>
    <submittedName>
        <fullName evidence="1">Uncharacterized protein</fullName>
    </submittedName>
</protein>
<evidence type="ECO:0000313" key="2">
    <source>
        <dbReference type="Proteomes" id="UP000466431"/>
    </source>
</evidence>
<evidence type="ECO:0000313" key="1">
    <source>
        <dbReference type="EMBL" id="BBY42094.1"/>
    </source>
</evidence>
<gene>
    <name evidence="1" type="ORF">MCEL_03890</name>
</gene>
<dbReference type="AlphaFoldDB" id="A0A7I7RC38"/>
<name>A0A7I7RC38_MYCCF</name>